<dbReference type="PANTHER" id="PTHR12243:SF67">
    <property type="entry name" value="COREPRESSOR OF PANGOLIN, ISOFORM A-RELATED"/>
    <property type="match status" value="1"/>
</dbReference>
<dbReference type="RefSeq" id="XP_026763814.2">
    <property type="nucleotide sequence ID" value="XM_026908013.3"/>
</dbReference>
<evidence type="ECO:0000313" key="3">
    <source>
        <dbReference type="RefSeq" id="XP_026763814.2"/>
    </source>
</evidence>
<dbReference type="SMART" id="SM00595">
    <property type="entry name" value="MADF"/>
    <property type="match status" value="1"/>
</dbReference>
<reference evidence="3" key="1">
    <citation type="submission" date="2025-08" db="UniProtKB">
        <authorList>
            <consortium name="RefSeq"/>
        </authorList>
    </citation>
    <scope>IDENTIFICATION</scope>
    <source>
        <tissue evidence="3">Whole larvae</tissue>
    </source>
</reference>
<organism evidence="2 3">
    <name type="scientific">Galleria mellonella</name>
    <name type="common">Greater wax moth</name>
    <dbReference type="NCBI Taxonomy" id="7137"/>
    <lineage>
        <taxon>Eukaryota</taxon>
        <taxon>Metazoa</taxon>
        <taxon>Ecdysozoa</taxon>
        <taxon>Arthropoda</taxon>
        <taxon>Hexapoda</taxon>
        <taxon>Insecta</taxon>
        <taxon>Pterygota</taxon>
        <taxon>Neoptera</taxon>
        <taxon>Endopterygota</taxon>
        <taxon>Lepidoptera</taxon>
        <taxon>Glossata</taxon>
        <taxon>Ditrysia</taxon>
        <taxon>Pyraloidea</taxon>
        <taxon>Pyralidae</taxon>
        <taxon>Galleriinae</taxon>
        <taxon>Galleria</taxon>
    </lineage>
</organism>
<keyword evidence="2" id="KW-1185">Reference proteome</keyword>
<dbReference type="InParanoid" id="A0A6J1X305"/>
<proteinExistence type="predicted"/>
<evidence type="ECO:0000313" key="2">
    <source>
        <dbReference type="Proteomes" id="UP001652740"/>
    </source>
</evidence>
<name>A0A6J1X305_GALME</name>
<dbReference type="Pfam" id="PF10545">
    <property type="entry name" value="MADF_DNA_bdg"/>
    <property type="match status" value="1"/>
</dbReference>
<sequence>MSMGNNLLFMELFIDNVKKHPCLWDMNNISFKDPTRKDLTWELVAQECEMANGQEAKSQWKRLRDCHREALRIRNTTTGQATRMFSPWKYEQLMDFLLPQLGMKETTTNFSEDPILDNDGQFEISLPCPTVTDSCKCRGIENMMEEREKRREQRQIERDGFRKQIVEANRFPIDAVSELFSSLCRKTRELPISLQLRVQREVFESVSRAEEDALSLRQPENLIYTPNSSPSSYECMNSNASSSMVLQQAEEKVDEELSIQSAI</sequence>
<dbReference type="InterPro" id="IPR006578">
    <property type="entry name" value="MADF-dom"/>
</dbReference>
<dbReference type="Proteomes" id="UP001652740">
    <property type="component" value="Unplaced"/>
</dbReference>
<dbReference type="PANTHER" id="PTHR12243">
    <property type="entry name" value="MADF DOMAIN TRANSCRIPTION FACTOR"/>
    <property type="match status" value="1"/>
</dbReference>
<evidence type="ECO:0000259" key="1">
    <source>
        <dbReference type="PROSITE" id="PS51029"/>
    </source>
</evidence>
<dbReference type="KEGG" id="gmw:113522332"/>
<dbReference type="InterPro" id="IPR039353">
    <property type="entry name" value="TF_Adf1"/>
</dbReference>
<protein>
    <submittedName>
        <fullName evidence="3">Uncharacterized protein LOC113522332</fullName>
    </submittedName>
</protein>
<accession>A0A6J1X305</accession>
<dbReference type="AlphaFoldDB" id="A0A6J1X305"/>
<feature type="domain" description="MADF" evidence="1">
    <location>
        <begin position="12"/>
        <end position="102"/>
    </location>
</feature>
<dbReference type="PROSITE" id="PS51029">
    <property type="entry name" value="MADF"/>
    <property type="match status" value="1"/>
</dbReference>
<dbReference type="GeneID" id="113522332"/>
<gene>
    <name evidence="3" type="primary">LOC113522332</name>
</gene>